<dbReference type="RefSeq" id="WP_188814930.1">
    <property type="nucleotide sequence ID" value="NZ_BMHT01000005.1"/>
</dbReference>
<name>A0ABQ1UFC6_9BACT</name>
<protein>
    <recommendedName>
        <fullName evidence="1">Putative restriction endonuclease domain-containing protein</fullName>
    </recommendedName>
</protein>
<dbReference type="SUPFAM" id="SSF52980">
    <property type="entry name" value="Restriction endonuclease-like"/>
    <property type="match status" value="1"/>
</dbReference>
<evidence type="ECO:0000313" key="3">
    <source>
        <dbReference type="Proteomes" id="UP000632273"/>
    </source>
</evidence>
<keyword evidence="3" id="KW-1185">Reference proteome</keyword>
<evidence type="ECO:0000313" key="2">
    <source>
        <dbReference type="EMBL" id="GGF17359.1"/>
    </source>
</evidence>
<dbReference type="CDD" id="cd06260">
    <property type="entry name" value="DUF820-like"/>
    <property type="match status" value="1"/>
</dbReference>
<gene>
    <name evidence="2" type="ORF">GCM10011383_30960</name>
</gene>
<dbReference type="Pfam" id="PF05685">
    <property type="entry name" value="Uma2"/>
    <property type="match status" value="1"/>
</dbReference>
<sequence length="197" mass="22823">MEQKQALSRLYTVEEYQALEATSPERHEFYRGEIMAMSGGTANHNSLVLRCASRLLSTEERGCRVFTETVQLEVAEGVQYTYPDVMVTYHDEDVMAERTRRHPVLLIEVLSPSTADRDRVWKLFRYQRLASLRHYLLVSQQYQAVEWFHRTDEGSDWQQELLTKPEEAVKIPELGTQLLLADIYASLRIPLVTDDAA</sequence>
<proteinExistence type="predicted"/>
<dbReference type="PANTHER" id="PTHR36558:SF1">
    <property type="entry name" value="RESTRICTION ENDONUCLEASE DOMAIN-CONTAINING PROTEIN-RELATED"/>
    <property type="match status" value="1"/>
</dbReference>
<reference evidence="3" key="1">
    <citation type="journal article" date="2019" name="Int. J. Syst. Evol. Microbiol.">
        <title>The Global Catalogue of Microorganisms (GCM) 10K type strain sequencing project: providing services to taxonomists for standard genome sequencing and annotation.</title>
        <authorList>
            <consortium name="The Broad Institute Genomics Platform"/>
            <consortium name="The Broad Institute Genome Sequencing Center for Infectious Disease"/>
            <person name="Wu L."/>
            <person name="Ma J."/>
        </authorList>
    </citation>
    <scope>NUCLEOTIDE SEQUENCE [LARGE SCALE GENOMIC DNA]</scope>
    <source>
        <strain evidence="3">CGMCC 1.15197</strain>
    </source>
</reference>
<dbReference type="InterPro" id="IPR008538">
    <property type="entry name" value="Uma2"/>
</dbReference>
<evidence type="ECO:0000259" key="1">
    <source>
        <dbReference type="Pfam" id="PF05685"/>
    </source>
</evidence>
<dbReference type="PANTHER" id="PTHR36558">
    <property type="entry name" value="GLR1098 PROTEIN"/>
    <property type="match status" value="1"/>
</dbReference>
<comment type="caution">
    <text evidence="2">The sequence shown here is derived from an EMBL/GenBank/DDBJ whole genome shotgun (WGS) entry which is preliminary data.</text>
</comment>
<dbReference type="InterPro" id="IPR011335">
    <property type="entry name" value="Restrct_endonuc-II-like"/>
</dbReference>
<accession>A0ABQ1UFC6</accession>
<dbReference type="Gene3D" id="3.90.1570.10">
    <property type="entry name" value="tt1808, chain A"/>
    <property type="match status" value="1"/>
</dbReference>
<dbReference type="EMBL" id="BMHT01000005">
    <property type="protein sequence ID" value="GGF17359.1"/>
    <property type="molecule type" value="Genomic_DNA"/>
</dbReference>
<dbReference type="Proteomes" id="UP000632273">
    <property type="component" value="Unassembled WGS sequence"/>
</dbReference>
<feature type="domain" description="Putative restriction endonuclease" evidence="1">
    <location>
        <begin position="13"/>
        <end position="173"/>
    </location>
</feature>
<organism evidence="2 3">
    <name type="scientific">Hymenobacter cavernae</name>
    <dbReference type="NCBI Taxonomy" id="2044852"/>
    <lineage>
        <taxon>Bacteria</taxon>
        <taxon>Pseudomonadati</taxon>
        <taxon>Bacteroidota</taxon>
        <taxon>Cytophagia</taxon>
        <taxon>Cytophagales</taxon>
        <taxon>Hymenobacteraceae</taxon>
        <taxon>Hymenobacter</taxon>
    </lineage>
</organism>
<dbReference type="InterPro" id="IPR012296">
    <property type="entry name" value="Nuclease_put_TT1808"/>
</dbReference>